<feature type="transmembrane region" description="Helical" evidence="4">
    <location>
        <begin position="306"/>
        <end position="322"/>
    </location>
</feature>
<evidence type="ECO:0000256" key="4">
    <source>
        <dbReference type="SAM" id="Phobius"/>
    </source>
</evidence>
<gene>
    <name evidence="6" type="ORF">HETSPECPRED_006989</name>
</gene>
<dbReference type="InterPro" id="IPR050327">
    <property type="entry name" value="Proton-linked_MCT"/>
</dbReference>
<proteinExistence type="inferred from homology"/>
<evidence type="ECO:0000256" key="1">
    <source>
        <dbReference type="ARBA" id="ARBA00004141"/>
    </source>
</evidence>
<feature type="transmembrane region" description="Helical" evidence="4">
    <location>
        <begin position="164"/>
        <end position="185"/>
    </location>
</feature>
<feature type="transmembrane region" description="Helical" evidence="4">
    <location>
        <begin position="269"/>
        <end position="294"/>
    </location>
</feature>
<reference evidence="6" key="1">
    <citation type="submission" date="2021-03" db="EMBL/GenBank/DDBJ databases">
        <authorList>
            <person name="Tagirdzhanova G."/>
        </authorList>
    </citation>
    <scope>NUCLEOTIDE SEQUENCE</scope>
</reference>
<name>A0A8H3EK87_9LECA</name>
<feature type="transmembrane region" description="Helical" evidence="4">
    <location>
        <begin position="406"/>
        <end position="428"/>
    </location>
</feature>
<feature type="transmembrane region" description="Helical" evidence="4">
    <location>
        <begin position="328"/>
        <end position="353"/>
    </location>
</feature>
<feature type="domain" description="Major facilitator superfamily (MFS) profile" evidence="5">
    <location>
        <begin position="240"/>
        <end position="434"/>
    </location>
</feature>
<dbReference type="EMBL" id="CAJPDS010000005">
    <property type="protein sequence ID" value="CAF9906903.1"/>
    <property type="molecule type" value="Genomic_DNA"/>
</dbReference>
<dbReference type="InterPro" id="IPR020846">
    <property type="entry name" value="MFS_dom"/>
</dbReference>
<dbReference type="GO" id="GO:0022857">
    <property type="term" value="F:transmembrane transporter activity"/>
    <property type="evidence" value="ECO:0007669"/>
    <property type="project" value="InterPro"/>
</dbReference>
<dbReference type="PANTHER" id="PTHR11360:SF287">
    <property type="entry name" value="MFS MONOCARBOXYLATE TRANSPORTER"/>
    <property type="match status" value="1"/>
</dbReference>
<dbReference type="PANTHER" id="PTHR11360">
    <property type="entry name" value="MONOCARBOXYLATE TRANSPORTER"/>
    <property type="match status" value="1"/>
</dbReference>
<feature type="transmembrane region" description="Helical" evidence="4">
    <location>
        <begin position="197"/>
        <end position="215"/>
    </location>
</feature>
<evidence type="ECO:0000256" key="3">
    <source>
        <dbReference type="SAM" id="MobiDB-lite"/>
    </source>
</evidence>
<dbReference type="Proteomes" id="UP000664521">
    <property type="component" value="Unassembled WGS sequence"/>
</dbReference>
<dbReference type="OrthoDB" id="2213137at2759"/>
<protein>
    <recommendedName>
        <fullName evidence="5">Major facilitator superfamily (MFS) profile domain-containing protein</fullName>
    </recommendedName>
</protein>
<comment type="similarity">
    <text evidence="2">Belongs to the major facilitator superfamily. Monocarboxylate porter (TC 2.A.1.13) family.</text>
</comment>
<dbReference type="SUPFAM" id="SSF103473">
    <property type="entry name" value="MFS general substrate transporter"/>
    <property type="match status" value="1"/>
</dbReference>
<feature type="transmembrane region" description="Helical" evidence="4">
    <location>
        <begin position="235"/>
        <end position="257"/>
    </location>
</feature>
<comment type="caution">
    <text evidence="6">The sequence shown here is derived from an EMBL/GenBank/DDBJ whole genome shotgun (WGS) entry which is preliminary data.</text>
</comment>
<organism evidence="6 7">
    <name type="scientific">Heterodermia speciosa</name>
    <dbReference type="NCBI Taxonomy" id="116794"/>
    <lineage>
        <taxon>Eukaryota</taxon>
        <taxon>Fungi</taxon>
        <taxon>Dikarya</taxon>
        <taxon>Ascomycota</taxon>
        <taxon>Pezizomycotina</taxon>
        <taxon>Lecanoromycetes</taxon>
        <taxon>OSLEUM clade</taxon>
        <taxon>Lecanoromycetidae</taxon>
        <taxon>Caliciales</taxon>
        <taxon>Physciaceae</taxon>
        <taxon>Heterodermia</taxon>
    </lineage>
</organism>
<evidence type="ECO:0000259" key="5">
    <source>
        <dbReference type="PROSITE" id="PS50850"/>
    </source>
</evidence>
<feature type="region of interest" description="Disordered" evidence="3">
    <location>
        <begin position="1"/>
        <end position="27"/>
    </location>
</feature>
<dbReference type="Gene3D" id="1.20.1250.20">
    <property type="entry name" value="MFS general substrate transporter like domains"/>
    <property type="match status" value="2"/>
</dbReference>
<keyword evidence="4" id="KW-1133">Transmembrane helix</keyword>
<keyword evidence="4" id="KW-0812">Transmembrane</keyword>
<dbReference type="GO" id="GO:0016020">
    <property type="term" value="C:membrane"/>
    <property type="evidence" value="ECO:0007669"/>
    <property type="project" value="UniProtKB-SubCell"/>
</dbReference>
<evidence type="ECO:0000313" key="7">
    <source>
        <dbReference type="Proteomes" id="UP000664521"/>
    </source>
</evidence>
<dbReference type="PROSITE" id="PS50850">
    <property type="entry name" value="MFS"/>
    <property type="match status" value="1"/>
</dbReference>
<accession>A0A8H3EK87</accession>
<feature type="transmembrane region" description="Helical" evidence="4">
    <location>
        <begin position="365"/>
        <end position="386"/>
    </location>
</feature>
<dbReference type="InterPro" id="IPR011701">
    <property type="entry name" value="MFS"/>
</dbReference>
<sequence length="434" mass="47172">MASDTGSEIGLHNINQTSDYDANDESPIETQRSPIQMRQHENHSTLPPVDGGRQAWLFLAGSFSIEALVWEERSGIAIIGSSAMGIMYLGAPFTFAALQWWPKYRRYYAAIGLGIIAIALVLSSFSTRVWHLILTQGVLYAVGGSLLYSPTVLFLDEWFIKRKGFAFGVMWAGTGVSGICVPLVMNWGLGRYGHRTMLRAWAITVVILSAPLLYYVKPRIPLSGSSRPRRLDMSFVRTSTFWTLQAGNILESLGFFIPNIWLPTYARSIGLSSLAGTMTVIMFNTTSILSQVLLGSLTDRMHVTDVILVSTIGAALSVFLFWGLAASLPLLCVFSLVYGLFAGGFTSTWSGIIREVQRRERGAEAGLVFGLLAAGRGIGSVLSGPLSEALLKDKPWMGEGELGYGTGYGGLIVFTSVSATLGGVSWIGRRVGWL</sequence>
<evidence type="ECO:0000256" key="2">
    <source>
        <dbReference type="ARBA" id="ARBA00006727"/>
    </source>
</evidence>
<dbReference type="Pfam" id="PF07690">
    <property type="entry name" value="MFS_1"/>
    <property type="match status" value="1"/>
</dbReference>
<keyword evidence="7" id="KW-1185">Reference proteome</keyword>
<feature type="transmembrane region" description="Helical" evidence="4">
    <location>
        <begin position="76"/>
        <end position="95"/>
    </location>
</feature>
<comment type="subcellular location">
    <subcellularLocation>
        <location evidence="1">Membrane</location>
        <topology evidence="1">Multi-pass membrane protein</topology>
    </subcellularLocation>
</comment>
<feature type="transmembrane region" description="Helical" evidence="4">
    <location>
        <begin position="107"/>
        <end position="125"/>
    </location>
</feature>
<keyword evidence="4" id="KW-0472">Membrane</keyword>
<feature type="transmembrane region" description="Helical" evidence="4">
    <location>
        <begin position="137"/>
        <end position="155"/>
    </location>
</feature>
<dbReference type="AlphaFoldDB" id="A0A8H3EK87"/>
<dbReference type="InterPro" id="IPR036259">
    <property type="entry name" value="MFS_trans_sf"/>
</dbReference>
<evidence type="ECO:0000313" key="6">
    <source>
        <dbReference type="EMBL" id="CAF9906903.1"/>
    </source>
</evidence>